<dbReference type="EMBL" id="JAFCMP010000044">
    <property type="protein sequence ID" value="KAG5189828.1"/>
    <property type="molecule type" value="Genomic_DNA"/>
</dbReference>
<dbReference type="Proteomes" id="UP000664859">
    <property type="component" value="Unassembled WGS sequence"/>
</dbReference>
<sequence>MAALSRTSMLDRTVCLRNCDALPIIQDSITSQNPTNTALGSELARLFTRHSVELFAKDAKLTAVVVDAASAQLVALLKGVMAADFRLELVHCQMFGATAVPLRRCKPLPSCCAKTLHTAGCDLLLELASSSETVGLLTSEEVVHALSDVAFADGDIISQKMAQSALRQVGAAFLKRAAMVSQPGDTTLNGAPGPTALALTERNRALVQELLDRLPYTTGSWKLDVDLVHVIKAAALAVPWGAARSYAVWRKAHKQGLQPAMPRRALLQGLLRAGRTSALGVMLMTLFEHVADETAGRFLHGGSEQPSLKRQALVGLVYEPIIMGEYVFGVLCAMPYSLVPWVAGGFLAAESRDYPAPRNVDIFQYFI</sequence>
<gene>
    <name evidence="1" type="ORF">JKP88DRAFT_252666</name>
</gene>
<keyword evidence="2" id="KW-1185">Reference proteome</keyword>
<comment type="caution">
    <text evidence="1">The sequence shown here is derived from an EMBL/GenBank/DDBJ whole genome shotgun (WGS) entry which is preliminary data.</text>
</comment>
<proteinExistence type="predicted"/>
<reference evidence="1" key="1">
    <citation type="submission" date="2021-02" db="EMBL/GenBank/DDBJ databases">
        <title>First Annotated Genome of the Yellow-green Alga Tribonema minus.</title>
        <authorList>
            <person name="Mahan K.M."/>
        </authorList>
    </citation>
    <scope>NUCLEOTIDE SEQUENCE</scope>
    <source>
        <strain evidence="1">UTEX B ZZ1240</strain>
    </source>
</reference>
<protein>
    <submittedName>
        <fullName evidence="1">Uncharacterized protein</fullName>
    </submittedName>
</protein>
<accession>A0A835ZJ04</accession>
<evidence type="ECO:0000313" key="1">
    <source>
        <dbReference type="EMBL" id="KAG5189828.1"/>
    </source>
</evidence>
<evidence type="ECO:0000313" key="2">
    <source>
        <dbReference type="Proteomes" id="UP000664859"/>
    </source>
</evidence>
<dbReference type="AlphaFoldDB" id="A0A835ZJ04"/>
<organism evidence="1 2">
    <name type="scientific">Tribonema minus</name>
    <dbReference type="NCBI Taxonomy" id="303371"/>
    <lineage>
        <taxon>Eukaryota</taxon>
        <taxon>Sar</taxon>
        <taxon>Stramenopiles</taxon>
        <taxon>Ochrophyta</taxon>
        <taxon>PX clade</taxon>
        <taxon>Xanthophyceae</taxon>
        <taxon>Tribonematales</taxon>
        <taxon>Tribonemataceae</taxon>
        <taxon>Tribonema</taxon>
    </lineage>
</organism>
<name>A0A835ZJ04_9STRA</name>